<protein>
    <recommendedName>
        <fullName evidence="1">Bacteriophage lambda Replication protein O N-terminal domain-containing protein</fullName>
    </recommendedName>
</protein>
<evidence type="ECO:0000259" key="1">
    <source>
        <dbReference type="Pfam" id="PF04492"/>
    </source>
</evidence>
<reference evidence="2" key="1">
    <citation type="journal article" date="2014" name="Front. Microbiol.">
        <title>High frequency of phylogenetically diverse reductive dehalogenase-homologous genes in deep subseafloor sedimentary metagenomes.</title>
        <authorList>
            <person name="Kawai M."/>
            <person name="Futagami T."/>
            <person name="Toyoda A."/>
            <person name="Takaki Y."/>
            <person name="Nishi S."/>
            <person name="Hori S."/>
            <person name="Arai W."/>
            <person name="Tsubouchi T."/>
            <person name="Morono Y."/>
            <person name="Uchiyama I."/>
            <person name="Ito T."/>
            <person name="Fujiyama A."/>
            <person name="Inagaki F."/>
            <person name="Takami H."/>
        </authorList>
    </citation>
    <scope>NUCLEOTIDE SEQUENCE</scope>
    <source>
        <strain evidence="2">Expedition CK06-06</strain>
    </source>
</reference>
<organism evidence="2">
    <name type="scientific">marine sediment metagenome</name>
    <dbReference type="NCBI Taxonomy" id="412755"/>
    <lineage>
        <taxon>unclassified sequences</taxon>
        <taxon>metagenomes</taxon>
        <taxon>ecological metagenomes</taxon>
    </lineage>
</organism>
<dbReference type="Gene3D" id="1.10.10.10">
    <property type="entry name" value="Winged helix-like DNA-binding domain superfamily/Winged helix DNA-binding domain"/>
    <property type="match status" value="1"/>
</dbReference>
<gene>
    <name evidence="2" type="ORF">S12H4_06503</name>
</gene>
<dbReference type="InterPro" id="IPR036388">
    <property type="entry name" value="WH-like_DNA-bd_sf"/>
</dbReference>
<sequence length="193" mass="22867">MEELEFDHGWGRSPRLMLRHLAKSKLNQREGQLVRVIEYFTVGWSKYSDKISLDQFEEESNIDKRKVNEILSGLEKKGVIEIKKIFKKDTTRVTGKRYRILFDVKPYITSTGDISKINITWSGKTFTSTSDKYHLSKTKYHPQGYPPKTLSKDFLRNSPKKKKFLPKFTEEELERNRKRALEIADELKKKYEE</sequence>
<evidence type="ECO:0000313" key="2">
    <source>
        <dbReference type="EMBL" id="GAI70063.1"/>
    </source>
</evidence>
<name>X1QPA7_9ZZZZ</name>
<dbReference type="GO" id="GO:0006260">
    <property type="term" value="P:DNA replication"/>
    <property type="evidence" value="ECO:0007669"/>
    <property type="project" value="InterPro"/>
</dbReference>
<dbReference type="AlphaFoldDB" id="X1QPA7"/>
<proteinExistence type="predicted"/>
<comment type="caution">
    <text evidence="2">The sequence shown here is derived from an EMBL/GenBank/DDBJ whole genome shotgun (WGS) entry which is preliminary data.</text>
</comment>
<dbReference type="EMBL" id="BARW01002291">
    <property type="protein sequence ID" value="GAI70063.1"/>
    <property type="molecule type" value="Genomic_DNA"/>
</dbReference>
<dbReference type="Pfam" id="PF04492">
    <property type="entry name" value="Phage_rep_O"/>
    <property type="match status" value="1"/>
</dbReference>
<feature type="domain" description="Bacteriophage lambda Replication protein O N-terminal" evidence="1">
    <location>
        <begin position="6"/>
        <end position="84"/>
    </location>
</feature>
<accession>X1QPA7</accession>
<dbReference type="InterPro" id="IPR006497">
    <property type="entry name" value="Phage_lambda_VrpO_N"/>
</dbReference>